<feature type="domain" description="Aminotransferase-like plant mobile" evidence="2">
    <location>
        <begin position="102"/>
        <end position="219"/>
    </location>
</feature>
<evidence type="ECO:0000259" key="2">
    <source>
        <dbReference type="Pfam" id="PF10536"/>
    </source>
</evidence>
<dbReference type="Proteomes" id="UP000017836">
    <property type="component" value="Unassembled WGS sequence"/>
</dbReference>
<dbReference type="PANTHER" id="PTHR46033">
    <property type="entry name" value="PROTEIN MAIN-LIKE 2"/>
    <property type="match status" value="1"/>
</dbReference>
<gene>
    <name evidence="3" type="ORF">AMTR_s00064p00062340</name>
</gene>
<organism evidence="3 4">
    <name type="scientific">Amborella trichopoda</name>
    <dbReference type="NCBI Taxonomy" id="13333"/>
    <lineage>
        <taxon>Eukaryota</taxon>
        <taxon>Viridiplantae</taxon>
        <taxon>Streptophyta</taxon>
        <taxon>Embryophyta</taxon>
        <taxon>Tracheophyta</taxon>
        <taxon>Spermatophyta</taxon>
        <taxon>Magnoliopsida</taxon>
        <taxon>Amborellales</taxon>
        <taxon>Amborellaceae</taxon>
        <taxon>Amborella</taxon>
    </lineage>
</organism>
<proteinExistence type="predicted"/>
<dbReference type="InterPro" id="IPR044824">
    <property type="entry name" value="MAIN-like"/>
</dbReference>
<name>U5DC11_AMBTC</name>
<protein>
    <recommendedName>
        <fullName evidence="2">Aminotransferase-like plant mobile domain-containing protein</fullName>
    </recommendedName>
</protein>
<evidence type="ECO:0000313" key="4">
    <source>
        <dbReference type="Proteomes" id="UP000017836"/>
    </source>
</evidence>
<dbReference type="AlphaFoldDB" id="U5DC11"/>
<evidence type="ECO:0000256" key="1">
    <source>
        <dbReference type="SAM" id="MobiDB-lite"/>
    </source>
</evidence>
<evidence type="ECO:0000313" key="3">
    <source>
        <dbReference type="EMBL" id="ERN19760.1"/>
    </source>
</evidence>
<accession>U5DC11</accession>
<reference evidence="4" key="1">
    <citation type="journal article" date="2013" name="Science">
        <title>The Amborella genome and the evolution of flowering plants.</title>
        <authorList>
            <consortium name="Amborella Genome Project"/>
        </authorList>
    </citation>
    <scope>NUCLEOTIDE SEQUENCE [LARGE SCALE GENOMIC DNA]</scope>
</reference>
<dbReference type="InterPro" id="IPR019557">
    <property type="entry name" value="AminoTfrase-like_pln_mobile"/>
</dbReference>
<dbReference type="Gramene" id="ERN19760">
    <property type="protein sequence ID" value="ERN19760"/>
    <property type="gene ID" value="AMTR_s00064p00062340"/>
</dbReference>
<feature type="compositionally biased region" description="Polar residues" evidence="1">
    <location>
        <begin position="208"/>
        <end position="226"/>
    </location>
</feature>
<dbReference type="Pfam" id="PF10536">
    <property type="entry name" value="PMD"/>
    <property type="match status" value="1"/>
</dbReference>
<keyword evidence="4" id="KW-1185">Reference proteome</keyword>
<dbReference type="HOGENOM" id="CLU_058703_1_0_1"/>
<dbReference type="PANTHER" id="PTHR46033:SF1">
    <property type="entry name" value="PROTEIN MAIN-LIKE 2"/>
    <property type="match status" value="1"/>
</dbReference>
<sequence>MIPTLFDVYEILGLVVDGELVTCRTISDLRQYIEDNLGIVPNGNLSALRHTWLKANFREFPPDATAVQIYIYPRAYLLFLINVIIFVDASVSTVPTRPVPYIISPNMPKAKRWDPPKNSHGNPHNLMLPIRQEFDNLQPNEVIWNPYFKPDEVILDDRNEAYQSAMCITMLIFDDIAKPYMSDRVRRQFGAKQSIPTNPLVVGKRSSRQGGQQDWRTVNADKSNTG</sequence>
<feature type="region of interest" description="Disordered" evidence="1">
    <location>
        <begin position="196"/>
        <end position="226"/>
    </location>
</feature>
<dbReference type="GO" id="GO:0010073">
    <property type="term" value="P:meristem maintenance"/>
    <property type="evidence" value="ECO:0007669"/>
    <property type="project" value="InterPro"/>
</dbReference>
<dbReference type="EMBL" id="KI392064">
    <property type="protein sequence ID" value="ERN19760.1"/>
    <property type="molecule type" value="Genomic_DNA"/>
</dbReference>